<reference evidence="2" key="1">
    <citation type="submission" date="2021-01" db="EMBL/GenBank/DDBJ databases">
        <title>Genome public.</title>
        <authorList>
            <person name="Liu C."/>
            <person name="Sun Q."/>
        </authorList>
    </citation>
    <scope>NUCLEOTIDE SEQUENCE [LARGE SCALE GENOMIC DNA]</scope>
    <source>
        <strain evidence="2">YIM B02556</strain>
    </source>
</reference>
<name>A0ABS1F241_9PROT</name>
<dbReference type="RefSeq" id="WP_200192091.1">
    <property type="nucleotide sequence ID" value="NZ_JAENHM010000027.1"/>
</dbReference>
<evidence type="ECO:0000313" key="1">
    <source>
        <dbReference type="EMBL" id="MBK1837472.1"/>
    </source>
</evidence>
<gene>
    <name evidence="1" type="ORF">JHL17_08610</name>
</gene>
<dbReference type="Proteomes" id="UP000652760">
    <property type="component" value="Unassembled WGS sequence"/>
</dbReference>
<protein>
    <submittedName>
        <fullName evidence="1">Uncharacterized protein</fullName>
    </submittedName>
</protein>
<organism evidence="1 2">
    <name type="scientific">Azospirillum endophyticum</name>
    <dbReference type="NCBI Taxonomy" id="2800326"/>
    <lineage>
        <taxon>Bacteria</taxon>
        <taxon>Pseudomonadati</taxon>
        <taxon>Pseudomonadota</taxon>
        <taxon>Alphaproteobacteria</taxon>
        <taxon>Rhodospirillales</taxon>
        <taxon>Azospirillaceae</taxon>
        <taxon>Azospirillum</taxon>
    </lineage>
</organism>
<keyword evidence="2" id="KW-1185">Reference proteome</keyword>
<sequence length="46" mass="4688">MLKRMILHTLLMAALIGILAIAYQAMAAGGTAGIAAPFAAGRTDDD</sequence>
<dbReference type="EMBL" id="JAENHM010000027">
    <property type="protein sequence ID" value="MBK1837472.1"/>
    <property type="molecule type" value="Genomic_DNA"/>
</dbReference>
<proteinExistence type="predicted"/>
<accession>A0ABS1F241</accession>
<comment type="caution">
    <text evidence="1">The sequence shown here is derived from an EMBL/GenBank/DDBJ whole genome shotgun (WGS) entry which is preliminary data.</text>
</comment>
<evidence type="ECO:0000313" key="2">
    <source>
        <dbReference type="Proteomes" id="UP000652760"/>
    </source>
</evidence>